<organism evidence="2 3">
    <name type="scientific">Iodobacter ciconiae</name>
    <dbReference type="NCBI Taxonomy" id="2496266"/>
    <lineage>
        <taxon>Bacteria</taxon>
        <taxon>Pseudomonadati</taxon>
        <taxon>Pseudomonadota</taxon>
        <taxon>Betaproteobacteria</taxon>
        <taxon>Neisseriales</taxon>
        <taxon>Chitinibacteraceae</taxon>
        <taxon>Iodobacter</taxon>
    </lineage>
</organism>
<evidence type="ECO:0000313" key="3">
    <source>
        <dbReference type="Proteomes" id="UP000282438"/>
    </source>
</evidence>
<feature type="transmembrane region" description="Helical" evidence="1">
    <location>
        <begin position="69"/>
        <end position="88"/>
    </location>
</feature>
<gene>
    <name evidence="2" type="ORF">EJO50_03150</name>
</gene>
<keyword evidence="3" id="KW-1185">Reference proteome</keyword>
<accession>A0A3S8ZQ08</accession>
<dbReference type="AlphaFoldDB" id="A0A3S8ZQ08"/>
<dbReference type="RefSeq" id="WP_125971534.1">
    <property type="nucleotide sequence ID" value="NZ_CP034433.1"/>
</dbReference>
<keyword evidence="1" id="KW-1133">Transmembrane helix</keyword>
<keyword evidence="1" id="KW-0472">Membrane</keyword>
<dbReference type="KEGG" id="iod:EJO50_03150"/>
<sequence length="149" mass="16949">MQCLSCNSEKTQSISSLHEEGISNISTSCKAEFDPDFSGHFAKIFGISNNNPEHTFIHQKTSPPTRFPILKPAIIIFLFFTILIFSNILNIYSLSIWVASTLAWALIATIYNKIMLPAFIDVWSNSFYCHNCKYVFDEASHFNKENTPD</sequence>
<dbReference type="Proteomes" id="UP000282438">
    <property type="component" value="Chromosome"/>
</dbReference>
<evidence type="ECO:0000313" key="2">
    <source>
        <dbReference type="EMBL" id="AZN35570.1"/>
    </source>
</evidence>
<reference evidence="2 3" key="1">
    <citation type="submission" date="2018-12" db="EMBL/GenBank/DDBJ databases">
        <title>Complete genome sequence of Iodobacter sp. H11R3.</title>
        <authorList>
            <person name="Bae J.-W."/>
        </authorList>
    </citation>
    <scope>NUCLEOTIDE SEQUENCE [LARGE SCALE GENOMIC DNA]</scope>
    <source>
        <strain evidence="2 3">H11R3</strain>
    </source>
</reference>
<evidence type="ECO:0000256" key="1">
    <source>
        <dbReference type="SAM" id="Phobius"/>
    </source>
</evidence>
<dbReference type="EMBL" id="CP034433">
    <property type="protein sequence ID" value="AZN35570.1"/>
    <property type="molecule type" value="Genomic_DNA"/>
</dbReference>
<name>A0A3S8ZQ08_9NEIS</name>
<protein>
    <submittedName>
        <fullName evidence="2">Uncharacterized protein</fullName>
    </submittedName>
</protein>
<proteinExistence type="predicted"/>
<keyword evidence="1" id="KW-0812">Transmembrane</keyword>